<feature type="region of interest" description="Disordered" evidence="1">
    <location>
        <begin position="1"/>
        <end position="63"/>
    </location>
</feature>
<sequence length="63" mass="6978">MQSSATKACASTEEDRPSLSHHRSCQPPPSTCPPRPPIWKRTHPQGRQCALPYRPATNLTQSP</sequence>
<name>A0A0A9EYE0_ARUDO</name>
<dbReference type="AlphaFoldDB" id="A0A0A9EYE0"/>
<dbReference type="EMBL" id="GBRH01192819">
    <property type="protein sequence ID" value="JAE05077.1"/>
    <property type="molecule type" value="Transcribed_RNA"/>
</dbReference>
<evidence type="ECO:0000256" key="1">
    <source>
        <dbReference type="SAM" id="MobiDB-lite"/>
    </source>
</evidence>
<feature type="compositionally biased region" description="Pro residues" evidence="1">
    <location>
        <begin position="26"/>
        <end position="37"/>
    </location>
</feature>
<accession>A0A0A9EYE0</accession>
<proteinExistence type="predicted"/>
<organism evidence="2">
    <name type="scientific">Arundo donax</name>
    <name type="common">Giant reed</name>
    <name type="synonym">Donax arundinaceus</name>
    <dbReference type="NCBI Taxonomy" id="35708"/>
    <lineage>
        <taxon>Eukaryota</taxon>
        <taxon>Viridiplantae</taxon>
        <taxon>Streptophyta</taxon>
        <taxon>Embryophyta</taxon>
        <taxon>Tracheophyta</taxon>
        <taxon>Spermatophyta</taxon>
        <taxon>Magnoliopsida</taxon>
        <taxon>Liliopsida</taxon>
        <taxon>Poales</taxon>
        <taxon>Poaceae</taxon>
        <taxon>PACMAD clade</taxon>
        <taxon>Arundinoideae</taxon>
        <taxon>Arundineae</taxon>
        <taxon>Arundo</taxon>
    </lineage>
</organism>
<reference evidence="2" key="2">
    <citation type="journal article" date="2015" name="Data Brief">
        <title>Shoot transcriptome of the giant reed, Arundo donax.</title>
        <authorList>
            <person name="Barrero R.A."/>
            <person name="Guerrero F.D."/>
            <person name="Moolhuijzen P."/>
            <person name="Goolsby J.A."/>
            <person name="Tidwell J."/>
            <person name="Bellgard S.E."/>
            <person name="Bellgard M.I."/>
        </authorList>
    </citation>
    <scope>NUCLEOTIDE SEQUENCE</scope>
    <source>
        <tissue evidence="2">Shoot tissue taken approximately 20 cm above the soil surface</tissue>
    </source>
</reference>
<protein>
    <submittedName>
        <fullName evidence="2">Uncharacterized protein</fullName>
    </submittedName>
</protein>
<reference evidence="2" key="1">
    <citation type="submission" date="2014-09" db="EMBL/GenBank/DDBJ databases">
        <authorList>
            <person name="Magalhaes I.L.F."/>
            <person name="Oliveira U."/>
            <person name="Santos F.R."/>
            <person name="Vidigal T.H.D.A."/>
            <person name="Brescovit A.D."/>
            <person name="Santos A.J."/>
        </authorList>
    </citation>
    <scope>NUCLEOTIDE SEQUENCE</scope>
    <source>
        <tissue evidence="2">Shoot tissue taken approximately 20 cm above the soil surface</tissue>
    </source>
</reference>
<evidence type="ECO:0000313" key="2">
    <source>
        <dbReference type="EMBL" id="JAE05077.1"/>
    </source>
</evidence>